<evidence type="ECO:0000256" key="1">
    <source>
        <dbReference type="ARBA" id="ARBA00001917"/>
    </source>
</evidence>
<keyword evidence="7" id="KW-0521">NADP</keyword>
<dbReference type="InterPro" id="IPR001269">
    <property type="entry name" value="DUS_fam"/>
</dbReference>
<comment type="function">
    <text evidence="2 12">Catalyzes the synthesis of 5,6-dihydrouridine (D), a modified base found in the D-loop of most tRNAs, via the reduction of the C5-C6 double bond in target uridines.</text>
</comment>
<keyword evidence="5 12" id="KW-0288">FMN</keyword>
<organism evidence="14 15">
    <name type="scientific">Sediminicoccus rosea</name>
    <dbReference type="NCBI Taxonomy" id="1225128"/>
    <lineage>
        <taxon>Bacteria</taxon>
        <taxon>Pseudomonadati</taxon>
        <taxon>Pseudomonadota</taxon>
        <taxon>Alphaproteobacteria</taxon>
        <taxon>Acetobacterales</taxon>
        <taxon>Roseomonadaceae</taxon>
        <taxon>Sediminicoccus</taxon>
    </lineage>
</organism>
<keyword evidence="4 12" id="KW-0285">Flavoprotein</keyword>
<dbReference type="EC" id="1.3.1.-" evidence="12"/>
<gene>
    <name evidence="14" type="primary">dusB</name>
    <name evidence="14" type="ORF">R9Z33_18035</name>
</gene>
<evidence type="ECO:0000256" key="9">
    <source>
        <dbReference type="ARBA" id="ARBA00023002"/>
    </source>
</evidence>
<dbReference type="InterPro" id="IPR018517">
    <property type="entry name" value="tRNA_hU_synthase_CS"/>
</dbReference>
<dbReference type="GO" id="GO:0016491">
    <property type="term" value="F:oxidoreductase activity"/>
    <property type="evidence" value="ECO:0007669"/>
    <property type="project" value="UniProtKB-KW"/>
</dbReference>
<feature type="domain" description="DUS-like FMN-binding" evidence="13">
    <location>
        <begin position="22"/>
        <end position="317"/>
    </location>
</feature>
<evidence type="ECO:0000256" key="10">
    <source>
        <dbReference type="ARBA" id="ARBA00048205"/>
    </source>
</evidence>
<dbReference type="PROSITE" id="PS01136">
    <property type="entry name" value="UPF0034"/>
    <property type="match status" value="1"/>
</dbReference>
<comment type="similarity">
    <text evidence="12">Belongs to the dus family.</text>
</comment>
<dbReference type="PANTHER" id="PTHR45846:SF1">
    <property type="entry name" value="TRNA-DIHYDROURIDINE(47) SYNTHASE [NAD(P)(+)]-LIKE"/>
    <property type="match status" value="1"/>
</dbReference>
<evidence type="ECO:0000256" key="4">
    <source>
        <dbReference type="ARBA" id="ARBA00022630"/>
    </source>
</evidence>
<dbReference type="Gene3D" id="3.20.20.70">
    <property type="entry name" value="Aldolase class I"/>
    <property type="match status" value="1"/>
</dbReference>
<sequence>MMSNRLRPISLARDVTIETPVILAPMSGVTDLPFRRLARAEGTGLVVSEMIASAAMIRENRQSLKMCDTTDELGGPSSVQLAGCDPAVMADAARLVVDKGAAIVDINFGCPVKKVAVGQSAGSALMRDEIRAAAILEAVVKAVPVPVTLKMRMGWDHQSLNAPKLARIAEECGIRLVTIHGRTRQQLYTGVADWDFIASVKAAVSIPVIANGDIVTVDNALDALTRSGADGVMIGRGCYGRPWFPRQVAAFLREGIRLPDPTLEEQLAILLKHYRAILEHHGEGVGVRMARKHVAWYSRGLPGSAEFRAQVNRVEMGEAAESLIMGFYGPLIERGHAPAETPWQEAA</sequence>
<dbReference type="Proteomes" id="UP001305521">
    <property type="component" value="Chromosome"/>
</dbReference>
<dbReference type="InterPro" id="IPR024036">
    <property type="entry name" value="tRNA-dHydroUridine_Synthase_C"/>
</dbReference>
<comment type="catalytic activity">
    <reaction evidence="10">
        <text>a 5,6-dihydrouridine in tRNA + NADP(+) = a uridine in tRNA + NADPH + H(+)</text>
        <dbReference type="Rhea" id="RHEA:23624"/>
        <dbReference type="Rhea" id="RHEA-COMP:13339"/>
        <dbReference type="Rhea" id="RHEA-COMP:13887"/>
        <dbReference type="ChEBI" id="CHEBI:15378"/>
        <dbReference type="ChEBI" id="CHEBI:57783"/>
        <dbReference type="ChEBI" id="CHEBI:58349"/>
        <dbReference type="ChEBI" id="CHEBI:65315"/>
        <dbReference type="ChEBI" id="CHEBI:74443"/>
    </reaction>
</comment>
<accession>A0ABZ0PEE2</accession>
<evidence type="ECO:0000313" key="14">
    <source>
        <dbReference type="EMBL" id="WPB83990.1"/>
    </source>
</evidence>
<evidence type="ECO:0000313" key="15">
    <source>
        <dbReference type="Proteomes" id="UP001305521"/>
    </source>
</evidence>
<keyword evidence="3" id="KW-0820">tRNA-binding</keyword>
<keyword evidence="9 12" id="KW-0560">Oxidoreductase</keyword>
<keyword evidence="15" id="KW-1185">Reference proteome</keyword>
<evidence type="ECO:0000256" key="5">
    <source>
        <dbReference type="ARBA" id="ARBA00022643"/>
    </source>
</evidence>
<dbReference type="Pfam" id="PF01207">
    <property type="entry name" value="Dus"/>
    <property type="match status" value="1"/>
</dbReference>
<dbReference type="PIRSF" id="PIRSF006621">
    <property type="entry name" value="Dus"/>
    <property type="match status" value="1"/>
</dbReference>
<evidence type="ECO:0000256" key="12">
    <source>
        <dbReference type="PIRNR" id="PIRNR006621"/>
    </source>
</evidence>
<dbReference type="Gene3D" id="1.10.1200.80">
    <property type="entry name" value="Putative flavin oxidoreducatase, domain 2"/>
    <property type="match status" value="1"/>
</dbReference>
<protein>
    <recommendedName>
        <fullName evidence="12">tRNA-dihydrouridine synthase</fullName>
        <ecNumber evidence="12">1.3.1.-</ecNumber>
    </recommendedName>
</protein>
<proteinExistence type="inferred from homology"/>
<evidence type="ECO:0000256" key="3">
    <source>
        <dbReference type="ARBA" id="ARBA00022555"/>
    </source>
</evidence>
<dbReference type="InterPro" id="IPR013785">
    <property type="entry name" value="Aldolase_TIM"/>
</dbReference>
<evidence type="ECO:0000256" key="7">
    <source>
        <dbReference type="ARBA" id="ARBA00022857"/>
    </source>
</evidence>
<reference evidence="14 15" key="1">
    <citation type="submission" date="2023-11" db="EMBL/GenBank/DDBJ databases">
        <title>Arctic aerobic anoxygenic photoheterotroph Sediminicoccus rosea KRV36 adapts its photosynthesis to long days of polar summer.</title>
        <authorList>
            <person name="Tomasch J."/>
            <person name="Kopejtka K."/>
            <person name="Bily T."/>
            <person name="Gardiner A.T."/>
            <person name="Gardian Z."/>
            <person name="Shivaramu S."/>
            <person name="Koblizek M."/>
            <person name="Engelhardt F."/>
            <person name="Kaftan D."/>
        </authorList>
    </citation>
    <scope>NUCLEOTIDE SEQUENCE [LARGE SCALE GENOMIC DNA]</scope>
    <source>
        <strain evidence="14 15">R-30</strain>
    </source>
</reference>
<evidence type="ECO:0000256" key="8">
    <source>
        <dbReference type="ARBA" id="ARBA00022884"/>
    </source>
</evidence>
<evidence type="ECO:0000259" key="13">
    <source>
        <dbReference type="Pfam" id="PF01207"/>
    </source>
</evidence>
<dbReference type="InterPro" id="IPR035587">
    <property type="entry name" value="DUS-like_FMN-bd"/>
</dbReference>
<evidence type="ECO:0000256" key="6">
    <source>
        <dbReference type="ARBA" id="ARBA00022694"/>
    </source>
</evidence>
<dbReference type="EMBL" id="CP137852">
    <property type="protein sequence ID" value="WPB83990.1"/>
    <property type="molecule type" value="Genomic_DNA"/>
</dbReference>
<evidence type="ECO:0000256" key="2">
    <source>
        <dbReference type="ARBA" id="ARBA00002790"/>
    </source>
</evidence>
<dbReference type="InterPro" id="IPR004652">
    <property type="entry name" value="DusB-like"/>
</dbReference>
<evidence type="ECO:0000256" key="11">
    <source>
        <dbReference type="ARBA" id="ARBA00048802"/>
    </source>
</evidence>
<comment type="catalytic activity">
    <reaction evidence="11">
        <text>a 5,6-dihydrouridine in tRNA + NAD(+) = a uridine in tRNA + NADH + H(+)</text>
        <dbReference type="Rhea" id="RHEA:54452"/>
        <dbReference type="Rhea" id="RHEA-COMP:13339"/>
        <dbReference type="Rhea" id="RHEA-COMP:13887"/>
        <dbReference type="ChEBI" id="CHEBI:15378"/>
        <dbReference type="ChEBI" id="CHEBI:57540"/>
        <dbReference type="ChEBI" id="CHEBI:57945"/>
        <dbReference type="ChEBI" id="CHEBI:65315"/>
        <dbReference type="ChEBI" id="CHEBI:74443"/>
    </reaction>
</comment>
<dbReference type="NCBIfam" id="TIGR00737">
    <property type="entry name" value="nifR3_yhdG"/>
    <property type="match status" value="1"/>
</dbReference>
<name>A0ABZ0PEE2_9PROT</name>
<dbReference type="SUPFAM" id="SSF51395">
    <property type="entry name" value="FMN-linked oxidoreductases"/>
    <property type="match status" value="1"/>
</dbReference>
<keyword evidence="8" id="KW-0694">RNA-binding</keyword>
<dbReference type="PANTHER" id="PTHR45846">
    <property type="entry name" value="TRNA-DIHYDROURIDINE(47) SYNTHASE [NAD(P)(+)]-LIKE"/>
    <property type="match status" value="1"/>
</dbReference>
<keyword evidence="6 12" id="KW-0819">tRNA processing</keyword>
<comment type="cofactor">
    <cofactor evidence="1 12">
        <name>FMN</name>
        <dbReference type="ChEBI" id="CHEBI:58210"/>
    </cofactor>
</comment>
<dbReference type="CDD" id="cd02801">
    <property type="entry name" value="DUS_like_FMN"/>
    <property type="match status" value="1"/>
</dbReference>